<proteinExistence type="predicted"/>
<feature type="domain" description="HTH cro/C1-type" evidence="1">
    <location>
        <begin position="35"/>
        <end position="72"/>
    </location>
</feature>
<dbReference type="InterPro" id="IPR001387">
    <property type="entry name" value="Cro/C1-type_HTH"/>
</dbReference>
<organism evidence="2 3">
    <name type="scientific">Runella rosea</name>
    <dbReference type="NCBI Taxonomy" id="2259595"/>
    <lineage>
        <taxon>Bacteria</taxon>
        <taxon>Pseudomonadati</taxon>
        <taxon>Bacteroidota</taxon>
        <taxon>Cytophagia</taxon>
        <taxon>Cytophagales</taxon>
        <taxon>Spirosomataceae</taxon>
        <taxon>Runella</taxon>
    </lineage>
</organism>
<reference evidence="2 3" key="1">
    <citation type="submission" date="2018-07" db="EMBL/GenBank/DDBJ databases">
        <title>Genome sequencing of Runella.</title>
        <authorList>
            <person name="Baek M.-G."/>
            <person name="Yi H."/>
        </authorList>
    </citation>
    <scope>NUCLEOTIDE SEQUENCE [LARGE SCALE GENOMIC DNA]</scope>
    <source>
        <strain evidence="2 3">HYN0085</strain>
    </source>
</reference>
<keyword evidence="3" id="KW-1185">Reference proteome</keyword>
<dbReference type="EMBL" id="CP030850">
    <property type="protein sequence ID" value="AXE17893.1"/>
    <property type="molecule type" value="Genomic_DNA"/>
</dbReference>
<evidence type="ECO:0000313" key="3">
    <source>
        <dbReference type="Proteomes" id="UP000251993"/>
    </source>
</evidence>
<dbReference type="CDD" id="cd00093">
    <property type="entry name" value="HTH_XRE"/>
    <property type="match status" value="1"/>
</dbReference>
<evidence type="ECO:0000313" key="2">
    <source>
        <dbReference type="EMBL" id="AXE17893.1"/>
    </source>
</evidence>
<dbReference type="Gene3D" id="1.10.260.40">
    <property type="entry name" value="lambda repressor-like DNA-binding domains"/>
    <property type="match status" value="1"/>
</dbReference>
<protein>
    <recommendedName>
        <fullName evidence="1">HTH cro/C1-type domain-containing protein</fullName>
    </recommendedName>
</protein>
<dbReference type="PROSITE" id="PS50943">
    <property type="entry name" value="HTH_CROC1"/>
    <property type="match status" value="1"/>
</dbReference>
<accession>A0A344TGX2</accession>
<dbReference type="KEGG" id="run:DR864_09195"/>
<sequence length="74" mass="8736">MTTIEHPKTPLQRVVSKYEEHICGKWKPSTQFYQRTGINQKRFGMILRGELDMTLKEAQLLAKFFKVSTDEFND</sequence>
<dbReference type="RefSeq" id="WP_114066678.1">
    <property type="nucleotide sequence ID" value="NZ_CP030850.1"/>
</dbReference>
<dbReference type="GO" id="GO:0003677">
    <property type="term" value="F:DNA binding"/>
    <property type="evidence" value="ECO:0007669"/>
    <property type="project" value="InterPro"/>
</dbReference>
<dbReference type="InterPro" id="IPR010982">
    <property type="entry name" value="Lambda_DNA-bd_dom_sf"/>
</dbReference>
<name>A0A344TGX2_9BACT</name>
<dbReference type="AlphaFoldDB" id="A0A344TGX2"/>
<evidence type="ECO:0000259" key="1">
    <source>
        <dbReference type="PROSITE" id="PS50943"/>
    </source>
</evidence>
<dbReference type="OrthoDB" id="965585at2"/>
<dbReference type="Proteomes" id="UP000251993">
    <property type="component" value="Chromosome"/>
</dbReference>
<gene>
    <name evidence="2" type="ORF">DR864_09195</name>
</gene>
<dbReference type="SUPFAM" id="SSF47413">
    <property type="entry name" value="lambda repressor-like DNA-binding domains"/>
    <property type="match status" value="1"/>
</dbReference>